<dbReference type="AlphaFoldDB" id="A0A2S8IVE1"/>
<dbReference type="RefSeq" id="WP_105420749.1">
    <property type="nucleotide sequence ID" value="NZ_PUIO01000050.1"/>
</dbReference>
<feature type="compositionally biased region" description="Basic and acidic residues" evidence="1">
    <location>
        <begin position="317"/>
        <end position="326"/>
    </location>
</feature>
<dbReference type="SUPFAM" id="SSF56529">
    <property type="entry name" value="FAH"/>
    <property type="match status" value="1"/>
</dbReference>
<dbReference type="InterPro" id="IPR011234">
    <property type="entry name" value="Fumarylacetoacetase-like_C"/>
</dbReference>
<gene>
    <name evidence="3" type="ORF">C5613_32405</name>
</gene>
<evidence type="ECO:0000313" key="4">
    <source>
        <dbReference type="Proteomes" id="UP000239290"/>
    </source>
</evidence>
<feature type="region of interest" description="Disordered" evidence="1">
    <location>
        <begin position="298"/>
        <end position="326"/>
    </location>
</feature>
<accession>A0A2S8IVE1</accession>
<sequence length="326" mass="34639">MRIGSLIIDGVQRYGVVDDHDITLLAESADVFDVLAADDPRGAMTEHRLPWDPTAHLAVPVPVGSIRDFITFEQHTAGSLRAVTGAAAIPDAWYEAPAFYFTNPHAAIGSGATVPMPPGCEVLDFELEVAVVIGTAGYNLSVDEAFDHVAGFTILNDWSARDLQGREMRVGLGTVKGKDTATTLGPVLVTVDEFVDYEVDGRFDLDMEVFVNGTRIGGDTLANMAWTFAELIAYASRGTWVRPGDVLGSGTCGGGCLAELWGWRGDRQPPPLSIGDTVSMTVEGIGSIHNTVVAGPPLHEVPPARRQPPSVAASFGGDRRGEAARL</sequence>
<dbReference type="Gene3D" id="3.90.850.10">
    <property type="entry name" value="Fumarylacetoacetase-like, C-terminal domain"/>
    <property type="match status" value="1"/>
</dbReference>
<dbReference type="InterPro" id="IPR036663">
    <property type="entry name" value="Fumarylacetoacetase_C_sf"/>
</dbReference>
<dbReference type="PANTHER" id="PTHR43211">
    <property type="entry name" value="FUMARYLACETOACETATE HYDROLASE"/>
    <property type="match status" value="1"/>
</dbReference>
<name>A0A2S8IVE1_RHOOP</name>
<dbReference type="Proteomes" id="UP000239290">
    <property type="component" value="Unassembled WGS sequence"/>
</dbReference>
<reference evidence="4" key="1">
    <citation type="submission" date="2018-02" db="EMBL/GenBank/DDBJ databases">
        <title>Draft genome sequencing of Rhodococcus opacus KU647198.</title>
        <authorList>
            <person name="Zheng B.-X."/>
        </authorList>
    </citation>
    <scope>NUCLEOTIDE SEQUENCE [LARGE SCALE GENOMIC DNA]</scope>
    <source>
        <strain evidence="4">04-OD7</strain>
    </source>
</reference>
<organism evidence="3 4">
    <name type="scientific">Rhodococcus opacus</name>
    <name type="common">Nocardia opaca</name>
    <dbReference type="NCBI Taxonomy" id="37919"/>
    <lineage>
        <taxon>Bacteria</taxon>
        <taxon>Bacillati</taxon>
        <taxon>Actinomycetota</taxon>
        <taxon>Actinomycetes</taxon>
        <taxon>Mycobacteriales</taxon>
        <taxon>Nocardiaceae</taxon>
        <taxon>Rhodococcus</taxon>
    </lineage>
</organism>
<dbReference type="EMBL" id="PUIO01000050">
    <property type="protein sequence ID" value="PQP18342.1"/>
    <property type="molecule type" value="Genomic_DNA"/>
</dbReference>
<proteinExistence type="predicted"/>
<dbReference type="PANTHER" id="PTHR43211:SF1">
    <property type="entry name" value="BLL6422 PROTEIN"/>
    <property type="match status" value="1"/>
</dbReference>
<feature type="domain" description="Fumarylacetoacetase-like C-terminal" evidence="2">
    <location>
        <begin position="88"/>
        <end position="293"/>
    </location>
</feature>
<protein>
    <submittedName>
        <fullName evidence="3">Hydroxylase</fullName>
    </submittedName>
</protein>
<dbReference type="GO" id="GO:0003824">
    <property type="term" value="F:catalytic activity"/>
    <property type="evidence" value="ECO:0007669"/>
    <property type="project" value="InterPro"/>
</dbReference>
<evidence type="ECO:0000256" key="1">
    <source>
        <dbReference type="SAM" id="MobiDB-lite"/>
    </source>
</evidence>
<evidence type="ECO:0000313" key="3">
    <source>
        <dbReference type="EMBL" id="PQP18342.1"/>
    </source>
</evidence>
<dbReference type="Pfam" id="PF01557">
    <property type="entry name" value="FAA_hydrolase"/>
    <property type="match status" value="1"/>
</dbReference>
<evidence type="ECO:0000259" key="2">
    <source>
        <dbReference type="Pfam" id="PF01557"/>
    </source>
</evidence>
<comment type="caution">
    <text evidence="3">The sequence shown here is derived from an EMBL/GenBank/DDBJ whole genome shotgun (WGS) entry which is preliminary data.</text>
</comment>